<name>J9VXN7_LENBU</name>
<protein>
    <submittedName>
        <fullName evidence="1">Uncharacterized protein</fullName>
    </submittedName>
</protein>
<dbReference type="AntiFam" id="ANF00057">
    <property type="entry name" value="Translation of E. coli type CRISPR repeat"/>
</dbReference>
<keyword evidence="2" id="KW-1185">Reference proteome</keyword>
<sequence>MAGRCEREDHPYVRGEYALLSPSSWLSSGSPLRTWGIQDLTRTMPTGLGITPTYVGNTWLGLFGLLVSWDHPYVRGEYAHYIDPVPGSIGSPLRTWGILRLATSPTRAPGITPTYVGNTQSIASGKFQP</sequence>
<dbReference type="EMBL" id="CP003043">
    <property type="protein sequence ID" value="AFR99222.1"/>
    <property type="molecule type" value="Genomic_DNA"/>
</dbReference>
<dbReference type="Proteomes" id="UP000007332">
    <property type="component" value="Chromosome"/>
</dbReference>
<evidence type="ECO:0000313" key="1">
    <source>
        <dbReference type="EMBL" id="AFR99222.1"/>
    </source>
</evidence>
<evidence type="ECO:0000313" key="2">
    <source>
        <dbReference type="Proteomes" id="UP000007332"/>
    </source>
</evidence>
<gene>
    <name evidence="1" type="ORF">LBUCD034_0110</name>
</gene>
<proteinExistence type="predicted"/>
<dbReference type="KEGG" id="lbn:LBUCD034_0110"/>
<dbReference type="HOGENOM" id="CLU_072989_0_3_9"/>
<dbReference type="AlphaFoldDB" id="J9VXN7"/>
<dbReference type="AntiFam" id="ANF00006">
    <property type="entry name" value="Translation of CRISPR region"/>
</dbReference>
<organism evidence="1 2">
    <name type="scientific">Lentilactobacillus buchneri subsp. silagei CD034</name>
    <dbReference type="NCBI Taxonomy" id="1071400"/>
    <lineage>
        <taxon>Bacteria</taxon>
        <taxon>Bacillati</taxon>
        <taxon>Bacillota</taxon>
        <taxon>Bacilli</taxon>
        <taxon>Lactobacillales</taxon>
        <taxon>Lactobacillaceae</taxon>
        <taxon>Lentilactobacillus</taxon>
        <taxon>Lentilactobacillus buchneri subsp. silagei</taxon>
    </lineage>
</organism>
<reference evidence="1 2" key="1">
    <citation type="journal article" date="2012" name="J. Biotechnol.">
        <title>Insights into the completely annotated genome of Lactobacillus buchneri CD034, a strain isolated from stable grass silage.</title>
        <authorList>
            <person name="Heinl S."/>
            <person name="Wibberg D."/>
            <person name="Eikmeyer F."/>
            <person name="Szczepanowski R."/>
            <person name="Blom J."/>
            <person name="Linke B."/>
            <person name="Goesmann A."/>
            <person name="Grabherr R."/>
            <person name="Schwab H."/>
            <person name="Puhler A."/>
            <person name="Schluter A."/>
        </authorList>
    </citation>
    <scope>NUCLEOTIDE SEQUENCE [LARGE SCALE GENOMIC DNA]</scope>
    <source>
        <strain evidence="1 2">CD034</strain>
    </source>
</reference>
<accession>J9VXN7</accession>